<evidence type="ECO:0000313" key="1">
    <source>
        <dbReference type="EMBL" id="ACF62497.1"/>
    </source>
</evidence>
<accession>A0A0H3BN93</accession>
<dbReference type="AlphaFoldDB" id="A0A0H3BN93"/>
<dbReference type="HOGENOM" id="CLU_3157546_0_0_6"/>
<dbReference type="Proteomes" id="UP000008824">
    <property type="component" value="Chromosome"/>
</dbReference>
<gene>
    <name evidence="1" type="ordered locus">SNSL254_A0379</name>
</gene>
<name>A0A0H3BN93_SALNS</name>
<evidence type="ECO:0000313" key="2">
    <source>
        <dbReference type="Proteomes" id="UP000008824"/>
    </source>
</evidence>
<sequence>MSGIHFHLNNSLAIENGLAFQRQTVATIIYTKRRIEGWQRLSQPLLSR</sequence>
<protein>
    <submittedName>
        <fullName evidence="1">Uncharacterized protein</fullName>
    </submittedName>
</protein>
<reference evidence="1 2" key="1">
    <citation type="journal article" date="2011" name="J. Bacteriol.">
        <title>Comparative genomics of 28 Salmonella enterica isolates: evidence for CRISPR-mediated adaptive sublineage evolution.</title>
        <authorList>
            <person name="Fricke W.F."/>
            <person name="Mammel M.K."/>
            <person name="McDermott P.F."/>
            <person name="Tartera C."/>
            <person name="White D.G."/>
            <person name="Leclerc J.E."/>
            <person name="Ravel J."/>
            <person name="Cebula T.A."/>
        </authorList>
    </citation>
    <scope>NUCLEOTIDE SEQUENCE [LARGE SCALE GENOMIC DNA]</scope>
    <source>
        <strain evidence="1 2">SL254</strain>
    </source>
</reference>
<dbReference type="KEGG" id="see:SNSL254_A0379"/>
<proteinExistence type="predicted"/>
<dbReference type="EMBL" id="CP001113">
    <property type="protein sequence ID" value="ACF62497.1"/>
    <property type="molecule type" value="Genomic_DNA"/>
</dbReference>
<organism evidence="1 2">
    <name type="scientific">Salmonella newport (strain SL254)</name>
    <dbReference type="NCBI Taxonomy" id="423368"/>
    <lineage>
        <taxon>Bacteria</taxon>
        <taxon>Pseudomonadati</taxon>
        <taxon>Pseudomonadota</taxon>
        <taxon>Gammaproteobacteria</taxon>
        <taxon>Enterobacterales</taxon>
        <taxon>Enterobacteriaceae</taxon>
        <taxon>Salmonella</taxon>
    </lineage>
</organism>